<gene>
    <name evidence="7" type="ORF">B0703_06075</name>
</gene>
<dbReference type="GO" id="GO:0008094">
    <property type="term" value="F:ATP-dependent activity, acting on DNA"/>
    <property type="evidence" value="ECO:0007669"/>
    <property type="project" value="TreeGrafter"/>
</dbReference>
<dbReference type="GO" id="GO:0004386">
    <property type="term" value="F:helicase activity"/>
    <property type="evidence" value="ECO:0007669"/>
    <property type="project" value="UniProtKB-KW"/>
</dbReference>
<evidence type="ECO:0000256" key="4">
    <source>
        <dbReference type="ARBA" id="ARBA00022840"/>
    </source>
</evidence>
<dbReference type="InterPro" id="IPR050628">
    <property type="entry name" value="SNF2_RAD54_helicase_TF"/>
</dbReference>
<keyword evidence="1" id="KW-0547">Nucleotide-binding</keyword>
<dbReference type="AlphaFoldDB" id="A0AAF1A4Z1"/>
<evidence type="ECO:0000259" key="6">
    <source>
        <dbReference type="PROSITE" id="PS51194"/>
    </source>
</evidence>
<evidence type="ECO:0000313" key="7">
    <source>
        <dbReference type="EMBL" id="WNE84578.1"/>
    </source>
</evidence>
<proteinExistence type="predicted"/>
<evidence type="ECO:0000313" key="8">
    <source>
        <dbReference type="Proteomes" id="UP000193179"/>
    </source>
</evidence>
<accession>A0AAF1A4Z1</accession>
<dbReference type="SUPFAM" id="SSF52540">
    <property type="entry name" value="P-loop containing nucleoside triphosphate hydrolases"/>
    <property type="match status" value="2"/>
</dbReference>
<dbReference type="PANTHER" id="PTHR45626:SF17">
    <property type="entry name" value="HELICASE-LIKE TRANSCRIPTION FACTOR"/>
    <property type="match status" value="1"/>
</dbReference>
<evidence type="ECO:0000256" key="1">
    <source>
        <dbReference type="ARBA" id="ARBA00022741"/>
    </source>
</evidence>
<sequence>MANIIPYREFLKRKELREQETGITVSSQQLHPSLFDWQKRIVTWACKVGRAAIWADTGLGKTRMQLEWLRQVCAGHGTGLILAPLAVCQQTIREGAAIGMEVRYVHDQSEVSDGFNITNYERVPKLDVSKFNAVVLDEASILKQSDGKTRKMLIDTFSDTKYRLACTATPAPNDPEELCNQAEFLGYATRVKMLATYFVHDGNIWRLKGHAVKPMMRWMSQWAIALRKPSDIGGDDAGYELPGLNQTVDVVAYHGSIPEGQLFAADLGGVGGRARVRKETLVDRVNRCVDLVNNEPGEQWIIWAGLNDEADMLNRLIPGSVNVKGSMSPEDKAEAFLDFADGNIPVLITKGSMASFGLNWQNCARMAFCGLNDSWESYYQSIRRCYRFGQKRVVDVHVVVSDLEREIAENITRKEQQATHLSDELVKTMNESNSFGKAA</sequence>
<dbReference type="PROSITE" id="PS51194">
    <property type="entry name" value="HELICASE_CTER"/>
    <property type="match status" value="1"/>
</dbReference>
<evidence type="ECO:0000256" key="3">
    <source>
        <dbReference type="ARBA" id="ARBA00022806"/>
    </source>
</evidence>
<feature type="domain" description="Helicase ATP-binding" evidence="5">
    <location>
        <begin position="42"/>
        <end position="188"/>
    </location>
</feature>
<dbReference type="GO" id="GO:0005524">
    <property type="term" value="F:ATP binding"/>
    <property type="evidence" value="ECO:0007669"/>
    <property type="project" value="UniProtKB-KW"/>
</dbReference>
<evidence type="ECO:0000256" key="2">
    <source>
        <dbReference type="ARBA" id="ARBA00022801"/>
    </source>
</evidence>
<organism evidence="7 8">
    <name type="scientific">Bifidobacterium adolescentis</name>
    <dbReference type="NCBI Taxonomy" id="1680"/>
    <lineage>
        <taxon>Bacteria</taxon>
        <taxon>Bacillati</taxon>
        <taxon>Actinomycetota</taxon>
        <taxon>Actinomycetes</taxon>
        <taxon>Bifidobacteriales</taxon>
        <taxon>Bifidobacteriaceae</taxon>
        <taxon>Bifidobacterium</taxon>
    </lineage>
</organism>
<feature type="domain" description="Helicase C-terminal" evidence="6">
    <location>
        <begin position="284"/>
        <end position="433"/>
    </location>
</feature>
<dbReference type="InterPro" id="IPR014001">
    <property type="entry name" value="Helicase_ATP-bd"/>
</dbReference>
<name>A0AAF1A4Z1_BIFAD</name>
<keyword evidence="4" id="KW-0067">ATP-binding</keyword>
<dbReference type="EMBL" id="CP133648">
    <property type="protein sequence ID" value="WNE84578.1"/>
    <property type="molecule type" value="Genomic_DNA"/>
</dbReference>
<dbReference type="InterPro" id="IPR001650">
    <property type="entry name" value="Helicase_C-like"/>
</dbReference>
<protein>
    <submittedName>
        <fullName evidence="7">DEAD/DEAH box helicase</fullName>
    </submittedName>
</protein>
<dbReference type="InterPro" id="IPR000330">
    <property type="entry name" value="SNF2_N"/>
</dbReference>
<dbReference type="RefSeq" id="WP_311007362.1">
    <property type="nucleotide sequence ID" value="NZ_CP133648.1"/>
</dbReference>
<dbReference type="Pfam" id="PF00176">
    <property type="entry name" value="SNF2-rel_dom"/>
    <property type="match status" value="1"/>
</dbReference>
<dbReference type="SMART" id="SM00487">
    <property type="entry name" value="DEXDc"/>
    <property type="match status" value="1"/>
</dbReference>
<dbReference type="InterPro" id="IPR027417">
    <property type="entry name" value="P-loop_NTPase"/>
</dbReference>
<dbReference type="Proteomes" id="UP000193179">
    <property type="component" value="Chromosome"/>
</dbReference>
<dbReference type="PANTHER" id="PTHR45626">
    <property type="entry name" value="TRANSCRIPTION TERMINATION FACTOR 2-RELATED"/>
    <property type="match status" value="1"/>
</dbReference>
<evidence type="ECO:0000259" key="5">
    <source>
        <dbReference type="PROSITE" id="PS51192"/>
    </source>
</evidence>
<dbReference type="GO" id="GO:0006281">
    <property type="term" value="P:DNA repair"/>
    <property type="evidence" value="ECO:0007669"/>
    <property type="project" value="TreeGrafter"/>
</dbReference>
<dbReference type="Pfam" id="PF00271">
    <property type="entry name" value="Helicase_C"/>
    <property type="match status" value="1"/>
</dbReference>
<dbReference type="GO" id="GO:0016787">
    <property type="term" value="F:hydrolase activity"/>
    <property type="evidence" value="ECO:0007669"/>
    <property type="project" value="UniProtKB-KW"/>
</dbReference>
<keyword evidence="3 7" id="KW-0347">Helicase</keyword>
<dbReference type="PROSITE" id="PS51192">
    <property type="entry name" value="HELICASE_ATP_BIND_1"/>
    <property type="match status" value="1"/>
</dbReference>
<keyword evidence="2" id="KW-0378">Hydrolase</keyword>
<reference evidence="7" key="1">
    <citation type="journal article" date="2016" name="Sci. Rep.">
        <title>Evaluation of genetic diversity among strains of the human gut commensal Bifidobacterium adolescentis.</title>
        <authorList>
            <person name="Duranti S."/>
            <person name="Milani C."/>
            <person name="Lugli G.A."/>
            <person name="Mancabelli L."/>
            <person name="Turroni F."/>
            <person name="Ferrario C."/>
            <person name="Mangifesta M."/>
            <person name="Viappiani A."/>
            <person name="Sanchez B."/>
            <person name="Margolles A."/>
            <person name="van Sinderen D."/>
            <person name="Ventura M."/>
        </authorList>
    </citation>
    <scope>NUCLEOTIDE SEQUENCE</scope>
    <source>
        <strain evidence="7">703B</strain>
    </source>
</reference>
<reference evidence="7" key="2">
    <citation type="submission" date="2023-09" db="EMBL/GenBank/DDBJ databases">
        <title>Ecological and genomic based identification of the Bifidobacterium adolescentis prototype of the healthy human gut microbiota.</title>
        <authorList>
            <person name="Lugli G.A."/>
            <person name="Argentini C."/>
            <person name="Tarracchini C."/>
            <person name="Fontana F."/>
            <person name="Alessandri G."/>
            <person name="Mancabelli L."/>
            <person name="Milani C."/>
            <person name="Turroni F."/>
            <person name="Ventura M."/>
        </authorList>
    </citation>
    <scope>NUCLEOTIDE SEQUENCE</scope>
    <source>
        <strain evidence="7">703B</strain>
    </source>
</reference>
<dbReference type="Gene3D" id="3.40.50.300">
    <property type="entry name" value="P-loop containing nucleotide triphosphate hydrolases"/>
    <property type="match status" value="2"/>
</dbReference>